<dbReference type="PANTHER" id="PTHR43649:SF31">
    <property type="entry name" value="SN-GLYCEROL-3-PHOSPHATE-BINDING PERIPLASMIC PROTEIN UGPB"/>
    <property type="match status" value="1"/>
</dbReference>
<evidence type="ECO:0000313" key="6">
    <source>
        <dbReference type="Proteomes" id="UP000886804"/>
    </source>
</evidence>
<sequence length="448" mass="50517">MKTERRRNWILAAFSGLALFLAGAVCWDMGGKISLSREKVLTIGFFSDSYWEVQNGYSYRILDDAIRVFEESHPDVKVRYTSGILKEDYSQWLAGQMLSGTAPDVFLVLGEDFNDYAAMGGLKNLTSRIEEDEGFHEEEFYSSALRAGQYHGVQYALPYECAPKLMFVNRTILDQEGIEIPGQQWTWEDFYQICSQVTKDTDQNGGLDQFGVIGYTWEEAFESNGVSVFNEDGTQCSLTGTGVEAAIRLIERMEQINGGMIASERDFDLGNVAFQPMSFSEFRAYKSYPLSVKKYSGFEWGCIPMPAGPQGDNISTLDTLLVAMNERSRFPREAWELMKVLTADQEIQSEIFDYSEGVSVLRTVTESEETLKRLMESSGNPESLNLRILSDAVENAVVGYRFRGLSEAKAQVSQAVDAIMGEDSTIPTGQIIWTRRINRFLNENQTEQ</sequence>
<reference evidence="5" key="2">
    <citation type="submission" date="2021-04" db="EMBL/GenBank/DDBJ databases">
        <authorList>
            <person name="Gilroy R."/>
        </authorList>
    </citation>
    <scope>NUCLEOTIDE SEQUENCE</scope>
    <source>
        <strain evidence="5">CHK188-4685</strain>
    </source>
</reference>
<evidence type="ECO:0000256" key="3">
    <source>
        <dbReference type="ARBA" id="ARBA00022448"/>
    </source>
</evidence>
<evidence type="ECO:0000256" key="4">
    <source>
        <dbReference type="ARBA" id="ARBA00022729"/>
    </source>
</evidence>
<dbReference type="PANTHER" id="PTHR43649">
    <property type="entry name" value="ARABINOSE-BINDING PROTEIN-RELATED"/>
    <property type="match status" value="1"/>
</dbReference>
<comment type="similarity">
    <text evidence="2">Belongs to the bacterial solute-binding protein 1 family.</text>
</comment>
<keyword evidence="4" id="KW-0732">Signal</keyword>
<keyword evidence="3" id="KW-0813">Transport</keyword>
<name>A0A9D2L8A7_9FIRM</name>
<comment type="subcellular location">
    <subcellularLocation>
        <location evidence="1">Cell envelope</location>
    </subcellularLocation>
</comment>
<dbReference type="Pfam" id="PF01547">
    <property type="entry name" value="SBP_bac_1"/>
    <property type="match status" value="1"/>
</dbReference>
<dbReference type="GO" id="GO:0030313">
    <property type="term" value="C:cell envelope"/>
    <property type="evidence" value="ECO:0007669"/>
    <property type="project" value="UniProtKB-SubCell"/>
</dbReference>
<dbReference type="Gene3D" id="3.40.190.10">
    <property type="entry name" value="Periplasmic binding protein-like II"/>
    <property type="match status" value="1"/>
</dbReference>
<dbReference type="InterPro" id="IPR050490">
    <property type="entry name" value="Bact_solute-bd_prot1"/>
</dbReference>
<evidence type="ECO:0000313" key="5">
    <source>
        <dbReference type="EMBL" id="HJB07788.1"/>
    </source>
</evidence>
<dbReference type="InterPro" id="IPR006059">
    <property type="entry name" value="SBP"/>
</dbReference>
<evidence type="ECO:0000256" key="1">
    <source>
        <dbReference type="ARBA" id="ARBA00004196"/>
    </source>
</evidence>
<reference evidence="5" key="1">
    <citation type="journal article" date="2021" name="PeerJ">
        <title>Extensive microbial diversity within the chicken gut microbiome revealed by metagenomics and culture.</title>
        <authorList>
            <person name="Gilroy R."/>
            <person name="Ravi A."/>
            <person name="Getino M."/>
            <person name="Pursley I."/>
            <person name="Horton D.L."/>
            <person name="Alikhan N.F."/>
            <person name="Baker D."/>
            <person name="Gharbi K."/>
            <person name="Hall N."/>
            <person name="Watson M."/>
            <person name="Adriaenssens E.M."/>
            <person name="Foster-Nyarko E."/>
            <person name="Jarju S."/>
            <person name="Secka A."/>
            <person name="Antonio M."/>
            <person name="Oren A."/>
            <person name="Chaudhuri R.R."/>
            <person name="La Ragione R."/>
            <person name="Hildebrand F."/>
            <person name="Pallen M.J."/>
        </authorList>
    </citation>
    <scope>NUCLEOTIDE SEQUENCE</scope>
    <source>
        <strain evidence="5">CHK188-4685</strain>
    </source>
</reference>
<protein>
    <submittedName>
        <fullName evidence="5">Extracellular solute-binding protein</fullName>
    </submittedName>
</protein>
<dbReference type="EMBL" id="DWYS01000096">
    <property type="protein sequence ID" value="HJB07788.1"/>
    <property type="molecule type" value="Genomic_DNA"/>
</dbReference>
<dbReference type="AlphaFoldDB" id="A0A9D2L8A7"/>
<dbReference type="SUPFAM" id="SSF53850">
    <property type="entry name" value="Periplasmic binding protein-like II"/>
    <property type="match status" value="1"/>
</dbReference>
<accession>A0A9D2L8A7</accession>
<comment type="caution">
    <text evidence="5">The sequence shown here is derived from an EMBL/GenBank/DDBJ whole genome shotgun (WGS) entry which is preliminary data.</text>
</comment>
<dbReference type="Proteomes" id="UP000886804">
    <property type="component" value="Unassembled WGS sequence"/>
</dbReference>
<organism evidence="5 6">
    <name type="scientific">Candidatus Enterocloster faecavium</name>
    <dbReference type="NCBI Taxonomy" id="2838560"/>
    <lineage>
        <taxon>Bacteria</taxon>
        <taxon>Bacillati</taxon>
        <taxon>Bacillota</taxon>
        <taxon>Clostridia</taxon>
        <taxon>Lachnospirales</taxon>
        <taxon>Lachnospiraceae</taxon>
        <taxon>Enterocloster</taxon>
    </lineage>
</organism>
<proteinExistence type="inferred from homology"/>
<evidence type="ECO:0000256" key="2">
    <source>
        <dbReference type="ARBA" id="ARBA00008520"/>
    </source>
</evidence>
<gene>
    <name evidence="5" type="ORF">H9716_07985</name>
</gene>